<dbReference type="PANTHER" id="PTHR39428">
    <property type="entry name" value="F420H(2)-DEPENDENT QUINONE REDUCTASE RV1261C"/>
    <property type="match status" value="1"/>
</dbReference>
<dbReference type="Pfam" id="PF04075">
    <property type="entry name" value="F420H2_quin_red"/>
    <property type="match status" value="1"/>
</dbReference>
<dbReference type="AlphaFoldDB" id="A0A1M6RQS2"/>
<comment type="similarity">
    <text evidence="1">Belongs to the F420H(2)-dependent quinone reductase family.</text>
</comment>
<dbReference type="GO" id="GO:0016491">
    <property type="term" value="F:oxidoreductase activity"/>
    <property type="evidence" value="ECO:0007669"/>
    <property type="project" value="InterPro"/>
</dbReference>
<evidence type="ECO:0000313" key="4">
    <source>
        <dbReference type="Proteomes" id="UP000184363"/>
    </source>
</evidence>
<keyword evidence="4" id="KW-1185">Reference proteome</keyword>
<dbReference type="RefSeq" id="WP_073456438.1">
    <property type="nucleotide sequence ID" value="NZ_FRAP01000005.1"/>
</dbReference>
<dbReference type="Proteomes" id="UP000184363">
    <property type="component" value="Unassembled WGS sequence"/>
</dbReference>
<accession>A0A1M6RQS2</accession>
<evidence type="ECO:0000313" key="3">
    <source>
        <dbReference type="EMBL" id="SHK34688.1"/>
    </source>
</evidence>
<dbReference type="EMBL" id="FRAP01000005">
    <property type="protein sequence ID" value="SHK34688.1"/>
    <property type="molecule type" value="Genomic_DNA"/>
</dbReference>
<comment type="catalytic activity">
    <reaction evidence="2">
        <text>oxidized coenzyme F420-(gamma-L-Glu)(n) + a quinol + H(+) = reduced coenzyme F420-(gamma-L-Glu)(n) + a quinone</text>
        <dbReference type="Rhea" id="RHEA:39663"/>
        <dbReference type="Rhea" id="RHEA-COMP:12939"/>
        <dbReference type="Rhea" id="RHEA-COMP:14378"/>
        <dbReference type="ChEBI" id="CHEBI:15378"/>
        <dbReference type="ChEBI" id="CHEBI:24646"/>
        <dbReference type="ChEBI" id="CHEBI:132124"/>
        <dbReference type="ChEBI" id="CHEBI:133980"/>
        <dbReference type="ChEBI" id="CHEBI:139511"/>
    </reaction>
</comment>
<dbReference type="Gene3D" id="2.30.110.10">
    <property type="entry name" value="Electron Transport, Fmn-binding Protein, Chain A"/>
    <property type="match status" value="1"/>
</dbReference>
<dbReference type="NCBIfam" id="TIGR00026">
    <property type="entry name" value="hi_GC_TIGR00026"/>
    <property type="match status" value="1"/>
</dbReference>
<dbReference type="GO" id="GO:0005886">
    <property type="term" value="C:plasma membrane"/>
    <property type="evidence" value="ECO:0007669"/>
    <property type="project" value="TreeGrafter"/>
</dbReference>
<dbReference type="InterPro" id="IPR012349">
    <property type="entry name" value="Split_barrel_FMN-bd"/>
</dbReference>
<evidence type="ECO:0000256" key="1">
    <source>
        <dbReference type="ARBA" id="ARBA00008710"/>
    </source>
</evidence>
<gene>
    <name evidence="3" type="ORF">SAMN05443637_105107</name>
</gene>
<dbReference type="InterPro" id="IPR004378">
    <property type="entry name" value="F420H2_quin_Rdtase"/>
</dbReference>
<evidence type="ECO:0000256" key="2">
    <source>
        <dbReference type="ARBA" id="ARBA00049106"/>
    </source>
</evidence>
<dbReference type="OrthoDB" id="8225825at2"/>
<proteinExistence type="inferred from homology"/>
<dbReference type="GO" id="GO:0070967">
    <property type="term" value="F:coenzyme F420 binding"/>
    <property type="evidence" value="ECO:0007669"/>
    <property type="project" value="TreeGrafter"/>
</dbReference>
<dbReference type="PANTHER" id="PTHR39428:SF3">
    <property type="entry name" value="DEAZAFLAVIN-DEPENDENT NITROREDUCTASE"/>
    <property type="match status" value="1"/>
</dbReference>
<protein>
    <submittedName>
        <fullName evidence="3">Deazaflavin-dependent oxidoreductase, nitroreductase family</fullName>
    </submittedName>
</protein>
<dbReference type="STRING" id="1848.SAMN05443637_105107"/>
<sequence>MPLTGEYDQGTHAPWAQEQIEKILATGTTEGLHVKDRPIVLVTYRGRKSGKLRRLPLMRVEHDGVYAAVASKGGAPEHPGWYSSLRDEPLVMLQDGTVTKDYRAREVSGAERDLWWERAVAAYPDYAEYQKKTYRKIPVFVLEPVD</sequence>
<reference evidence="3 4" key="1">
    <citation type="submission" date="2016-11" db="EMBL/GenBank/DDBJ databases">
        <authorList>
            <person name="Jaros S."/>
            <person name="Januszkiewicz K."/>
            <person name="Wedrychowicz H."/>
        </authorList>
    </citation>
    <scope>NUCLEOTIDE SEQUENCE [LARGE SCALE GENOMIC DNA]</scope>
    <source>
        <strain evidence="3 4">DSM 43832</strain>
    </source>
</reference>
<organism evidence="3 4">
    <name type="scientific">Pseudonocardia thermophila</name>
    <dbReference type="NCBI Taxonomy" id="1848"/>
    <lineage>
        <taxon>Bacteria</taxon>
        <taxon>Bacillati</taxon>
        <taxon>Actinomycetota</taxon>
        <taxon>Actinomycetes</taxon>
        <taxon>Pseudonocardiales</taxon>
        <taxon>Pseudonocardiaceae</taxon>
        <taxon>Pseudonocardia</taxon>
    </lineage>
</organism>
<name>A0A1M6RQS2_PSETH</name>